<feature type="compositionally biased region" description="Polar residues" evidence="1">
    <location>
        <begin position="750"/>
        <end position="771"/>
    </location>
</feature>
<dbReference type="EMBL" id="JACMSC010000006">
    <property type="protein sequence ID" value="KAG6518068.1"/>
    <property type="molecule type" value="Genomic_DNA"/>
</dbReference>
<dbReference type="InterPro" id="IPR025486">
    <property type="entry name" value="DUF4378"/>
</dbReference>
<feature type="compositionally biased region" description="Low complexity" evidence="1">
    <location>
        <begin position="502"/>
        <end position="525"/>
    </location>
</feature>
<proteinExistence type="predicted"/>
<keyword evidence="5" id="KW-1185">Reference proteome</keyword>
<feature type="region of interest" description="Disordered" evidence="1">
    <location>
        <begin position="749"/>
        <end position="777"/>
    </location>
</feature>
<name>A0A8J5H1I0_ZINOF</name>
<reference evidence="4 5" key="1">
    <citation type="submission" date="2020-08" db="EMBL/GenBank/DDBJ databases">
        <title>Plant Genome Project.</title>
        <authorList>
            <person name="Zhang R.-G."/>
        </authorList>
    </citation>
    <scope>NUCLEOTIDE SEQUENCE [LARGE SCALE GENOMIC DNA]</scope>
    <source>
        <tissue evidence="4">Rhizome</tissue>
    </source>
</reference>
<dbReference type="PANTHER" id="PTHR21726:SF29">
    <property type="entry name" value="EXPRESSED PROTEIN"/>
    <property type="match status" value="1"/>
</dbReference>
<organism evidence="4 5">
    <name type="scientific">Zingiber officinale</name>
    <name type="common">Ginger</name>
    <name type="synonym">Amomum zingiber</name>
    <dbReference type="NCBI Taxonomy" id="94328"/>
    <lineage>
        <taxon>Eukaryota</taxon>
        <taxon>Viridiplantae</taxon>
        <taxon>Streptophyta</taxon>
        <taxon>Embryophyta</taxon>
        <taxon>Tracheophyta</taxon>
        <taxon>Spermatophyta</taxon>
        <taxon>Magnoliopsida</taxon>
        <taxon>Liliopsida</taxon>
        <taxon>Zingiberales</taxon>
        <taxon>Zingiberaceae</taxon>
        <taxon>Zingiber</taxon>
    </lineage>
</organism>
<protein>
    <recommendedName>
        <fullName evidence="6">DUF4378 domain-containing protein</fullName>
    </recommendedName>
</protein>
<feature type="compositionally biased region" description="Polar residues" evidence="1">
    <location>
        <begin position="475"/>
        <end position="485"/>
    </location>
</feature>
<dbReference type="PANTHER" id="PTHR21726">
    <property type="entry name" value="PHOSPHATIDYLINOSITOL N-ACETYLGLUCOSAMINYLTRANSFERASE SUBUNIT P DOWN SYNDROME CRITICAL REGION PROTEIN 5 -RELATED"/>
    <property type="match status" value="1"/>
</dbReference>
<gene>
    <name evidence="4" type="ORF">ZIOFF_021469</name>
</gene>
<dbReference type="Pfam" id="PF14309">
    <property type="entry name" value="DUF4378"/>
    <property type="match status" value="1"/>
</dbReference>
<feature type="domain" description="DUF3741" evidence="3">
    <location>
        <begin position="206"/>
        <end position="237"/>
    </location>
</feature>
<dbReference type="AlphaFoldDB" id="A0A8J5H1I0"/>
<evidence type="ECO:0000259" key="3">
    <source>
        <dbReference type="Pfam" id="PF14383"/>
    </source>
</evidence>
<evidence type="ECO:0000313" key="4">
    <source>
        <dbReference type="EMBL" id="KAG6518068.1"/>
    </source>
</evidence>
<accession>A0A8J5H1I0</accession>
<comment type="caution">
    <text evidence="4">The sequence shown here is derived from an EMBL/GenBank/DDBJ whole genome shotgun (WGS) entry which is preliminary data.</text>
</comment>
<evidence type="ECO:0000256" key="1">
    <source>
        <dbReference type="SAM" id="MobiDB-lite"/>
    </source>
</evidence>
<feature type="region of interest" description="Disordered" evidence="1">
    <location>
        <begin position="450"/>
        <end position="579"/>
    </location>
</feature>
<evidence type="ECO:0000259" key="2">
    <source>
        <dbReference type="Pfam" id="PF14309"/>
    </source>
</evidence>
<dbReference type="Proteomes" id="UP000734854">
    <property type="component" value="Unassembled WGS sequence"/>
</dbReference>
<dbReference type="Pfam" id="PF14383">
    <property type="entry name" value="VARLMGL"/>
    <property type="match status" value="1"/>
</dbReference>
<sequence length="1010" mass="112504">MILQSPFLAFFKARSTSEAEAEAMDSYKSRLAEYWKRRGYHRVGREQDPSRRRRFWRIKIPSRLVFLRLRKAASPRRFLKRIRDGYVRFMLGLSDAVPVGIGYGFGGYGFGGDDHEMRFAAPKAKEHDEKVTMGGEQGGSKSGGFFHLFDWNRKSRKKLFSNSPEGTKQGKRSIDNFPATQLHLIDNDQIFAVPSNKGSSDYSCASSVTDEDGNGTRAPGVVARLMGLDSMPTSGVSEPYSTPFFDARSFHYNQSQKSPNFYTNENSNYVVPHKAEGYFRKTMETRSQKMPSSPIERFQREILPPRLGKSLPLSHHKLVSPIKNLGFTSAKNATEIMEAAAKIIEPGLQIHPSTKGKISSPSIPIRVREPKDNISGTERVSQVLQLSRPPVELDDPQFSRGQSLNTNWNRTEDIVIVRSSPDPYEINGAGARSKGKSVSLAIQAKVNVQKREGFGSSSRSSIVQKEHEEYKVNQPFKTQASNQKNKPPKKPSTVNVSGVLRQNNQKQNCQSSKSKLSVKQSSQQQGRKIPSADPSSGKNKNAYNPSGTSRNNCRKITGLDREVSSSNNKDFPQKKRLIEGTFSSENSLPTYRGLMKRHETQVESDMLIDEHTKRPEDNRNATDIISFTFTSPLIKTSSASQSGSLVVDKWDKGNGSCLENNFSDVNKSLLSPGLNVLGGDALSHLLEQKLRELTSTELSCDFTRTAKLTASAPTPQNVKSSCNGLNTRTAQHREFQPISYKDRHGIAVNSGVSSTNSQAVKVENDQSSSGNAGMEPNYNYQSPLSVFDASFSSESWKLTESPGSAYGSDLCSSSVNAQNIAHLHSSKLAEAEPELFDSASSIAKDQEGTTAHMKPNEQELHYMRKTLCHKGLTSEDLASYYLNGVAAFEGNNGYLQEEVIGDKGRSKLLYDSVQECLELKHDHYFKAGYQSWNKGTILTRKDIAQDVYDEISGWRSTSNWMVNELVANDMSTHLGSWLEFEIEAFETGKQIQRQILSLLIDEVLVDFHII</sequence>
<evidence type="ECO:0008006" key="6">
    <source>
        <dbReference type="Google" id="ProtNLM"/>
    </source>
</evidence>
<dbReference type="InterPro" id="IPR032795">
    <property type="entry name" value="DUF3741-assoc"/>
</dbReference>
<feature type="compositionally biased region" description="Polar residues" evidence="1">
    <location>
        <begin position="533"/>
        <end position="551"/>
    </location>
</feature>
<evidence type="ECO:0000313" key="5">
    <source>
        <dbReference type="Proteomes" id="UP000734854"/>
    </source>
</evidence>
<feature type="domain" description="DUF4378" evidence="2">
    <location>
        <begin position="860"/>
        <end position="1002"/>
    </location>
</feature>